<organism evidence="2 3">
    <name type="scientific">Dendrobium chrysotoxum</name>
    <name type="common">Orchid</name>
    <dbReference type="NCBI Taxonomy" id="161865"/>
    <lineage>
        <taxon>Eukaryota</taxon>
        <taxon>Viridiplantae</taxon>
        <taxon>Streptophyta</taxon>
        <taxon>Embryophyta</taxon>
        <taxon>Tracheophyta</taxon>
        <taxon>Spermatophyta</taxon>
        <taxon>Magnoliopsida</taxon>
        <taxon>Liliopsida</taxon>
        <taxon>Asparagales</taxon>
        <taxon>Orchidaceae</taxon>
        <taxon>Epidendroideae</taxon>
        <taxon>Malaxideae</taxon>
        <taxon>Dendrobiinae</taxon>
        <taxon>Dendrobium</taxon>
    </lineage>
</organism>
<dbReference type="EMBL" id="JAGFBR010000008">
    <property type="protein sequence ID" value="KAH0463004.1"/>
    <property type="molecule type" value="Genomic_DNA"/>
</dbReference>
<sequence length="430" mass="47383">MYNHEENMMSCDVILGRSVMRWKFSEGRQLGENPMAIDSQARAWRRMSVCSFSTHAFDDVENANDLKKLRAIAGEVIKKLSGSPLAAKVKEEESKPSLGLGDSINFDKPHSYITDQINLIFKNPNPIKMQICVNIRYLSSLDVPTSRGRGSKQLPVVEDEGDNRAIVNRKKSGLRILISNPIAIRREEAEADDAELRVGRLEEEDGENASNKKGGGRENLVTLAAVVTGERGETAPMKCRQFLRFGRLLNTLQIQGHCNPLSATFDCRPPPATTSDHRRPPPLTTTAGHHRRPPPPPPPATTSGHRRPSPLTATAGHHLRHHRQSPLATADHHRRPPPPPPPATTSGHRRPPPLTTTAGHHCRPPPTTTSGHRRPPPLTPTADHHCRPPPSATTSATTGNHLWPPLTTTFDRHRRPPPPPPPATTSGHHR</sequence>
<evidence type="ECO:0000313" key="2">
    <source>
        <dbReference type="EMBL" id="KAH0463004.1"/>
    </source>
</evidence>
<dbReference type="Proteomes" id="UP000775213">
    <property type="component" value="Unassembled WGS sequence"/>
</dbReference>
<dbReference type="AlphaFoldDB" id="A0AAV7GMH3"/>
<feature type="region of interest" description="Disordered" evidence="1">
    <location>
        <begin position="269"/>
        <end position="430"/>
    </location>
</feature>
<comment type="caution">
    <text evidence="2">The sequence shown here is derived from an EMBL/GenBank/DDBJ whole genome shotgun (WGS) entry which is preliminary data.</text>
</comment>
<reference evidence="2 3" key="1">
    <citation type="journal article" date="2021" name="Hortic Res">
        <title>Chromosome-scale assembly of the Dendrobium chrysotoxum genome enhances the understanding of orchid evolution.</title>
        <authorList>
            <person name="Zhang Y."/>
            <person name="Zhang G.Q."/>
            <person name="Zhang D."/>
            <person name="Liu X.D."/>
            <person name="Xu X.Y."/>
            <person name="Sun W.H."/>
            <person name="Yu X."/>
            <person name="Zhu X."/>
            <person name="Wang Z.W."/>
            <person name="Zhao X."/>
            <person name="Zhong W.Y."/>
            <person name="Chen H."/>
            <person name="Yin W.L."/>
            <person name="Huang T."/>
            <person name="Niu S.C."/>
            <person name="Liu Z.J."/>
        </authorList>
    </citation>
    <scope>NUCLEOTIDE SEQUENCE [LARGE SCALE GENOMIC DNA]</scope>
    <source>
        <strain evidence="2">Lindl</strain>
    </source>
</reference>
<accession>A0AAV7GMH3</accession>
<evidence type="ECO:0000256" key="1">
    <source>
        <dbReference type="SAM" id="MobiDB-lite"/>
    </source>
</evidence>
<keyword evidence="3" id="KW-1185">Reference proteome</keyword>
<gene>
    <name evidence="2" type="ORF">IEQ34_007586</name>
</gene>
<proteinExistence type="predicted"/>
<name>A0AAV7GMH3_DENCH</name>
<evidence type="ECO:0000313" key="3">
    <source>
        <dbReference type="Proteomes" id="UP000775213"/>
    </source>
</evidence>
<protein>
    <submittedName>
        <fullName evidence="2">Uncharacterized protein</fullName>
    </submittedName>
</protein>
<feature type="region of interest" description="Disordered" evidence="1">
    <location>
        <begin position="197"/>
        <end position="216"/>
    </location>
</feature>